<sequence length="154" mass="16032">MPLPPSAGCASAAFLTHAPFTAFDVSHRSRILMDGPDVGLGRAKTSLDSRDIVMRLRAEKGMLRNGNIDTIPCGGVGDTVTSESALRSAGTLLSRVRAPPPAPWPDGGPESLRSPCCGLAIYKNQKPNHLNLQRPSIAGSNPAGTNGPHGGQQT</sequence>
<dbReference type="AlphaFoldDB" id="A0AAV3YEZ3"/>
<organism evidence="2 3">
    <name type="scientific">Plakobranchus ocellatus</name>
    <dbReference type="NCBI Taxonomy" id="259542"/>
    <lineage>
        <taxon>Eukaryota</taxon>
        <taxon>Metazoa</taxon>
        <taxon>Spiralia</taxon>
        <taxon>Lophotrochozoa</taxon>
        <taxon>Mollusca</taxon>
        <taxon>Gastropoda</taxon>
        <taxon>Heterobranchia</taxon>
        <taxon>Euthyneura</taxon>
        <taxon>Panpulmonata</taxon>
        <taxon>Sacoglossa</taxon>
        <taxon>Placobranchoidea</taxon>
        <taxon>Plakobranchidae</taxon>
        <taxon>Plakobranchus</taxon>
    </lineage>
</organism>
<comment type="caution">
    <text evidence="2">The sequence shown here is derived from an EMBL/GenBank/DDBJ whole genome shotgun (WGS) entry which is preliminary data.</text>
</comment>
<name>A0AAV3YEZ3_9GAST</name>
<dbReference type="EMBL" id="BLXT01000847">
    <property type="protein sequence ID" value="GFN80853.1"/>
    <property type="molecule type" value="Genomic_DNA"/>
</dbReference>
<evidence type="ECO:0000256" key="1">
    <source>
        <dbReference type="SAM" id="MobiDB-lite"/>
    </source>
</evidence>
<gene>
    <name evidence="2" type="ORF">PoB_000735900</name>
</gene>
<accession>A0AAV3YEZ3</accession>
<evidence type="ECO:0000313" key="2">
    <source>
        <dbReference type="EMBL" id="GFN80853.1"/>
    </source>
</evidence>
<protein>
    <submittedName>
        <fullName evidence="2">Uncharacterized protein</fullName>
    </submittedName>
</protein>
<feature type="region of interest" description="Disordered" evidence="1">
    <location>
        <begin position="130"/>
        <end position="154"/>
    </location>
</feature>
<proteinExistence type="predicted"/>
<evidence type="ECO:0000313" key="3">
    <source>
        <dbReference type="Proteomes" id="UP000735302"/>
    </source>
</evidence>
<feature type="compositionally biased region" description="Polar residues" evidence="1">
    <location>
        <begin position="130"/>
        <end position="144"/>
    </location>
</feature>
<keyword evidence="3" id="KW-1185">Reference proteome</keyword>
<reference evidence="2 3" key="1">
    <citation type="journal article" date="2021" name="Elife">
        <title>Chloroplast acquisition without the gene transfer in kleptoplastic sea slugs, Plakobranchus ocellatus.</title>
        <authorList>
            <person name="Maeda T."/>
            <person name="Takahashi S."/>
            <person name="Yoshida T."/>
            <person name="Shimamura S."/>
            <person name="Takaki Y."/>
            <person name="Nagai Y."/>
            <person name="Toyoda A."/>
            <person name="Suzuki Y."/>
            <person name="Arimoto A."/>
            <person name="Ishii H."/>
            <person name="Satoh N."/>
            <person name="Nishiyama T."/>
            <person name="Hasebe M."/>
            <person name="Maruyama T."/>
            <person name="Minagawa J."/>
            <person name="Obokata J."/>
            <person name="Shigenobu S."/>
        </authorList>
    </citation>
    <scope>NUCLEOTIDE SEQUENCE [LARGE SCALE GENOMIC DNA]</scope>
</reference>
<dbReference type="Proteomes" id="UP000735302">
    <property type="component" value="Unassembled WGS sequence"/>
</dbReference>